<comment type="caution">
    <text evidence="12">The sequence shown here is derived from an EMBL/GenBank/DDBJ whole genome shotgun (WGS) entry which is preliminary data.</text>
</comment>
<evidence type="ECO:0000256" key="6">
    <source>
        <dbReference type="ARBA" id="ARBA00022695"/>
    </source>
</evidence>
<keyword evidence="10" id="KW-0732">Signal</keyword>
<evidence type="ECO:0000256" key="2">
    <source>
        <dbReference type="ARBA" id="ARBA00009493"/>
    </source>
</evidence>
<evidence type="ECO:0000313" key="12">
    <source>
        <dbReference type="EMBL" id="KAK4344955.1"/>
    </source>
</evidence>
<dbReference type="EMBL" id="JAVYJV010000019">
    <property type="protein sequence ID" value="KAK4344955.1"/>
    <property type="molecule type" value="Genomic_DNA"/>
</dbReference>
<keyword evidence="5" id="KW-0808">Transferase</keyword>
<evidence type="ECO:0000256" key="3">
    <source>
        <dbReference type="ARBA" id="ARBA00012418"/>
    </source>
</evidence>
<dbReference type="Pfam" id="PF00940">
    <property type="entry name" value="RNA_pol"/>
    <property type="match status" value="1"/>
</dbReference>
<evidence type="ECO:0000259" key="11">
    <source>
        <dbReference type="Pfam" id="PF00940"/>
    </source>
</evidence>
<comment type="function">
    <text evidence="1">DNA-dependent RNA polymerase catalyzes the transcription of DNA into RNA using the four ribonucleoside triphosphates as substrates.</text>
</comment>
<keyword evidence="4" id="KW-0240">DNA-directed RNA polymerase</keyword>
<dbReference type="GO" id="GO:0003677">
    <property type="term" value="F:DNA binding"/>
    <property type="evidence" value="ECO:0007669"/>
    <property type="project" value="InterPro"/>
</dbReference>
<feature type="chain" id="PRO_5042282953" description="DNA-directed RNA polymerase" evidence="10">
    <location>
        <begin position="20"/>
        <end position="423"/>
    </location>
</feature>
<dbReference type="InterPro" id="IPR043502">
    <property type="entry name" value="DNA/RNA_pol_sf"/>
</dbReference>
<feature type="domain" description="DNA-directed RNA polymerase C-terminal" evidence="11">
    <location>
        <begin position="115"/>
        <end position="353"/>
    </location>
</feature>
<evidence type="ECO:0000256" key="1">
    <source>
        <dbReference type="ARBA" id="ARBA00004026"/>
    </source>
</evidence>
<dbReference type="PANTHER" id="PTHR10102">
    <property type="entry name" value="DNA-DIRECTED RNA POLYMERASE, MITOCHONDRIAL"/>
    <property type="match status" value="1"/>
</dbReference>
<organism evidence="12 13">
    <name type="scientific">Anisodus tanguticus</name>
    <dbReference type="NCBI Taxonomy" id="243964"/>
    <lineage>
        <taxon>Eukaryota</taxon>
        <taxon>Viridiplantae</taxon>
        <taxon>Streptophyta</taxon>
        <taxon>Embryophyta</taxon>
        <taxon>Tracheophyta</taxon>
        <taxon>Spermatophyta</taxon>
        <taxon>Magnoliopsida</taxon>
        <taxon>eudicotyledons</taxon>
        <taxon>Gunneridae</taxon>
        <taxon>Pentapetalae</taxon>
        <taxon>asterids</taxon>
        <taxon>lamiids</taxon>
        <taxon>Solanales</taxon>
        <taxon>Solanaceae</taxon>
        <taxon>Solanoideae</taxon>
        <taxon>Hyoscyameae</taxon>
        <taxon>Anisodus</taxon>
    </lineage>
</organism>
<evidence type="ECO:0000256" key="7">
    <source>
        <dbReference type="ARBA" id="ARBA00023163"/>
    </source>
</evidence>
<dbReference type="GO" id="GO:0006390">
    <property type="term" value="P:mitochondrial transcription"/>
    <property type="evidence" value="ECO:0007669"/>
    <property type="project" value="TreeGrafter"/>
</dbReference>
<proteinExistence type="inferred from homology"/>
<evidence type="ECO:0000256" key="10">
    <source>
        <dbReference type="SAM" id="SignalP"/>
    </source>
</evidence>
<evidence type="ECO:0000256" key="5">
    <source>
        <dbReference type="ARBA" id="ARBA00022679"/>
    </source>
</evidence>
<keyword evidence="7" id="KW-0804">Transcription</keyword>
<comment type="similarity">
    <text evidence="2">Belongs to the phage and mitochondrial RNA polymerase family.</text>
</comment>
<name>A0AAE1R497_9SOLA</name>
<reference evidence="12" key="1">
    <citation type="submission" date="2023-12" db="EMBL/GenBank/DDBJ databases">
        <title>Genome assembly of Anisodus tanguticus.</title>
        <authorList>
            <person name="Wang Y.-J."/>
        </authorList>
    </citation>
    <scope>NUCLEOTIDE SEQUENCE</scope>
    <source>
        <strain evidence="12">KB-2021</strain>
        <tissue evidence="12">Leaf</tissue>
    </source>
</reference>
<dbReference type="GO" id="GO:0034245">
    <property type="term" value="C:mitochondrial DNA-directed RNA polymerase complex"/>
    <property type="evidence" value="ECO:0007669"/>
    <property type="project" value="TreeGrafter"/>
</dbReference>
<dbReference type="AlphaFoldDB" id="A0AAE1R497"/>
<gene>
    <name evidence="12" type="ORF">RND71_035131</name>
</gene>
<keyword evidence="6" id="KW-0548">Nucleotidyltransferase</keyword>
<dbReference type="GO" id="GO:0003899">
    <property type="term" value="F:DNA-directed RNA polymerase activity"/>
    <property type="evidence" value="ECO:0007669"/>
    <property type="project" value="UniProtKB-EC"/>
</dbReference>
<keyword evidence="13" id="KW-1185">Reference proteome</keyword>
<feature type="region of interest" description="Disordered" evidence="9">
    <location>
        <begin position="24"/>
        <end position="44"/>
    </location>
</feature>
<evidence type="ECO:0000256" key="4">
    <source>
        <dbReference type="ARBA" id="ARBA00022478"/>
    </source>
</evidence>
<evidence type="ECO:0000256" key="9">
    <source>
        <dbReference type="SAM" id="MobiDB-lite"/>
    </source>
</evidence>
<dbReference type="Gene3D" id="1.10.150.20">
    <property type="entry name" value="5' to 3' exonuclease, C-terminal subdomain"/>
    <property type="match status" value="1"/>
</dbReference>
<protein>
    <recommendedName>
        <fullName evidence="3">DNA-directed RNA polymerase</fullName>
        <ecNumber evidence="3">2.7.7.6</ecNumber>
    </recommendedName>
</protein>
<sequence>MFPLGTALLQFMLSRDVISLETDQEALPPRRKKNKKGDKECNPGYSAKREEVEEALLYHYKSYPSLEDANIDFNEVRAEAQKQGRDEFLQIAREARHPFQFIAAKIALVLEKWEGFPVTKDASASAFRIMSYFLLDEDMAKSTNLLPSKDNKIQDIYTNILSELKDYLVRELGNNSLSLIVIRRMDQKLVKSIFMPMIYGKTLMSTSSDIHKTLSQHINFKDSYILASLCFKFWKEKYKSIDSLTSLIRNIGWFAAARGVPVYYGVPYFRTSHDYMKSDVVKINVYDRNKKRRQISLRVNTDNRDLRKTEVSTFVNFIHQKDAYIAMLLVEKMLIEGGPIYTVHDNFLTTSHYSRKLPSLYGDAILALGPPLAIINDMIYTNLVRNADGFSPGGLERVIPIGELESYLENNMPDGISKKMEAT</sequence>
<dbReference type="EC" id="2.7.7.6" evidence="3"/>
<feature type="signal peptide" evidence="10">
    <location>
        <begin position="1"/>
        <end position="19"/>
    </location>
</feature>
<dbReference type="InterPro" id="IPR002092">
    <property type="entry name" value="DNA-dir_Rpol_phage-type"/>
</dbReference>
<dbReference type="PANTHER" id="PTHR10102:SF8">
    <property type="entry name" value="DNA-DIRECTED RNA POLYMERASE-RELATED"/>
    <property type="match status" value="1"/>
</dbReference>
<evidence type="ECO:0000256" key="8">
    <source>
        <dbReference type="ARBA" id="ARBA00048552"/>
    </source>
</evidence>
<dbReference type="InterPro" id="IPR046950">
    <property type="entry name" value="DNA-dir_Rpol_C_phage-type"/>
</dbReference>
<comment type="catalytic activity">
    <reaction evidence="8">
        <text>RNA(n) + a ribonucleoside 5'-triphosphate = RNA(n+1) + diphosphate</text>
        <dbReference type="Rhea" id="RHEA:21248"/>
        <dbReference type="Rhea" id="RHEA-COMP:14527"/>
        <dbReference type="Rhea" id="RHEA-COMP:17342"/>
        <dbReference type="ChEBI" id="CHEBI:33019"/>
        <dbReference type="ChEBI" id="CHEBI:61557"/>
        <dbReference type="ChEBI" id="CHEBI:140395"/>
        <dbReference type="EC" id="2.7.7.6"/>
    </reaction>
</comment>
<accession>A0AAE1R497</accession>
<dbReference type="SUPFAM" id="SSF56672">
    <property type="entry name" value="DNA/RNA polymerases"/>
    <property type="match status" value="1"/>
</dbReference>
<evidence type="ECO:0000313" key="13">
    <source>
        <dbReference type="Proteomes" id="UP001291623"/>
    </source>
</evidence>
<dbReference type="Proteomes" id="UP001291623">
    <property type="component" value="Unassembled WGS sequence"/>
</dbReference>